<proteinExistence type="predicted"/>
<dbReference type="EMBL" id="CAXDID020000478">
    <property type="protein sequence ID" value="CAL6095713.1"/>
    <property type="molecule type" value="Genomic_DNA"/>
</dbReference>
<dbReference type="Proteomes" id="UP001642409">
    <property type="component" value="Unassembled WGS sequence"/>
</dbReference>
<evidence type="ECO:0000313" key="3">
    <source>
        <dbReference type="Proteomes" id="UP001642409"/>
    </source>
</evidence>
<organism evidence="1">
    <name type="scientific">Hexamita inflata</name>
    <dbReference type="NCBI Taxonomy" id="28002"/>
    <lineage>
        <taxon>Eukaryota</taxon>
        <taxon>Metamonada</taxon>
        <taxon>Diplomonadida</taxon>
        <taxon>Hexamitidae</taxon>
        <taxon>Hexamitinae</taxon>
        <taxon>Hexamita</taxon>
    </lineage>
</organism>
<keyword evidence="3" id="KW-1185">Reference proteome</keyword>
<gene>
    <name evidence="1" type="ORF">HINF_LOCUS2075</name>
    <name evidence="2" type="ORF">HINF_LOCUS68082</name>
</gene>
<evidence type="ECO:0000313" key="1">
    <source>
        <dbReference type="EMBL" id="CAI9914430.1"/>
    </source>
</evidence>
<name>A0AA86N7R4_9EUKA</name>
<dbReference type="EMBL" id="CATOUU010000050">
    <property type="protein sequence ID" value="CAI9914430.1"/>
    <property type="molecule type" value="Genomic_DNA"/>
</dbReference>
<protein>
    <submittedName>
        <fullName evidence="2">Hypothetical_protein</fullName>
    </submittedName>
</protein>
<sequence length="150" mass="17539">MLKPNSSILSCCLPLMLKLKQNISRSYFLIIAVCNRVQYFSNPVMMKYFWKDKLPQMSLFCCSQLDSGFINILKYQYLNVETEFKYIILLSSVDVDIEVKYIQKLFLDHRCLQPSSILSNPVTMKYFGKTNYHRCRCSVAASWILGLSIF</sequence>
<reference evidence="2 3" key="2">
    <citation type="submission" date="2024-07" db="EMBL/GenBank/DDBJ databases">
        <authorList>
            <person name="Akdeniz Z."/>
        </authorList>
    </citation>
    <scope>NUCLEOTIDE SEQUENCE [LARGE SCALE GENOMIC DNA]</scope>
</reference>
<evidence type="ECO:0000313" key="2">
    <source>
        <dbReference type="EMBL" id="CAL6095713.1"/>
    </source>
</evidence>
<reference evidence="1" key="1">
    <citation type="submission" date="2023-06" db="EMBL/GenBank/DDBJ databases">
        <authorList>
            <person name="Kurt Z."/>
        </authorList>
    </citation>
    <scope>NUCLEOTIDE SEQUENCE</scope>
</reference>
<comment type="caution">
    <text evidence="1">The sequence shown here is derived from an EMBL/GenBank/DDBJ whole genome shotgun (WGS) entry which is preliminary data.</text>
</comment>
<dbReference type="AlphaFoldDB" id="A0AA86N7R4"/>
<accession>A0AA86N7R4</accession>